<name>A0ABR4SRZ6_9ACTN</name>
<comment type="caution">
    <text evidence="1">The sequence shown here is derived from an EMBL/GenBank/DDBJ whole genome shotgun (WGS) entry which is preliminary data.</text>
</comment>
<reference evidence="1 2" key="1">
    <citation type="submission" date="2014-04" db="EMBL/GenBank/DDBJ databases">
        <title>Draft genome sequence of the novel Streptomyces griseorubens JSD-1 playing a role in carbon and nitrogen cycle.</title>
        <authorList>
            <consortium name="Shanghai Jiao Tong University"/>
            <person name="Feng H."/>
            <person name="Sun Y."/>
            <person name="Zhi Y."/>
            <person name="Mao L."/>
            <person name="Luo Y."/>
            <person name="Wei X."/>
            <person name="Zhou P."/>
        </authorList>
    </citation>
    <scope>NUCLEOTIDE SEQUENCE [LARGE SCALE GENOMIC DNA]</scope>
    <source>
        <strain evidence="1 2">JSD-1</strain>
    </source>
</reference>
<dbReference type="Proteomes" id="UP000027632">
    <property type="component" value="Unassembled WGS sequence"/>
</dbReference>
<evidence type="ECO:0000313" key="1">
    <source>
        <dbReference type="EMBL" id="KEG37969.1"/>
    </source>
</evidence>
<sequence>MWRAVDAAGVERTRIERGRRRPATVFGKVTVTRIARRGTGVEDLHPADAALNPPSGMHAHGLARPAAIEATRGTFAEAR</sequence>
<dbReference type="RefSeq" id="WP_037643486.1">
    <property type="nucleotide sequence ID" value="NZ_KL503830.1"/>
</dbReference>
<gene>
    <name evidence="1" type="ORF">DJ64_24215</name>
</gene>
<protein>
    <submittedName>
        <fullName evidence="1">Uncharacterized protein</fullName>
    </submittedName>
</protein>
<keyword evidence="2" id="KW-1185">Reference proteome</keyword>
<accession>A0ABR4SRZ6</accession>
<proteinExistence type="predicted"/>
<organism evidence="1 2">
    <name type="scientific">Streptomyces griseorubens</name>
    <dbReference type="NCBI Taxonomy" id="66897"/>
    <lineage>
        <taxon>Bacteria</taxon>
        <taxon>Bacillati</taxon>
        <taxon>Actinomycetota</taxon>
        <taxon>Actinomycetes</taxon>
        <taxon>Kitasatosporales</taxon>
        <taxon>Streptomycetaceae</taxon>
        <taxon>Streptomyces</taxon>
        <taxon>Streptomyces althioticus group</taxon>
    </lineage>
</organism>
<dbReference type="EMBL" id="JJMG01000245">
    <property type="protein sequence ID" value="KEG37969.1"/>
    <property type="molecule type" value="Genomic_DNA"/>
</dbReference>
<evidence type="ECO:0000313" key="2">
    <source>
        <dbReference type="Proteomes" id="UP000027632"/>
    </source>
</evidence>